<dbReference type="EMBL" id="MU858103">
    <property type="protein sequence ID" value="KAK4213824.1"/>
    <property type="molecule type" value="Genomic_DNA"/>
</dbReference>
<reference evidence="3" key="1">
    <citation type="journal article" date="2023" name="Mol. Phylogenet. Evol.">
        <title>Genome-scale phylogeny and comparative genomics of the fungal order Sordariales.</title>
        <authorList>
            <person name="Hensen N."/>
            <person name="Bonometti L."/>
            <person name="Westerberg I."/>
            <person name="Brannstrom I.O."/>
            <person name="Guillou S."/>
            <person name="Cros-Aarteil S."/>
            <person name="Calhoun S."/>
            <person name="Haridas S."/>
            <person name="Kuo A."/>
            <person name="Mondo S."/>
            <person name="Pangilinan J."/>
            <person name="Riley R."/>
            <person name="LaButti K."/>
            <person name="Andreopoulos B."/>
            <person name="Lipzen A."/>
            <person name="Chen C."/>
            <person name="Yan M."/>
            <person name="Daum C."/>
            <person name="Ng V."/>
            <person name="Clum A."/>
            <person name="Steindorff A."/>
            <person name="Ohm R.A."/>
            <person name="Martin F."/>
            <person name="Silar P."/>
            <person name="Natvig D.O."/>
            <person name="Lalanne C."/>
            <person name="Gautier V."/>
            <person name="Ament-Velasquez S.L."/>
            <person name="Kruys A."/>
            <person name="Hutchinson M.I."/>
            <person name="Powell A.J."/>
            <person name="Barry K."/>
            <person name="Miller A.N."/>
            <person name="Grigoriev I.V."/>
            <person name="Debuchy R."/>
            <person name="Gladieux P."/>
            <person name="Hiltunen Thoren M."/>
            <person name="Johannesson H."/>
        </authorList>
    </citation>
    <scope>NUCLEOTIDE SEQUENCE</scope>
    <source>
        <strain evidence="3">PSN293</strain>
    </source>
</reference>
<reference evidence="3" key="2">
    <citation type="submission" date="2023-05" db="EMBL/GenBank/DDBJ databases">
        <authorList>
            <consortium name="Lawrence Berkeley National Laboratory"/>
            <person name="Steindorff A."/>
            <person name="Hensen N."/>
            <person name="Bonometti L."/>
            <person name="Westerberg I."/>
            <person name="Brannstrom I.O."/>
            <person name="Guillou S."/>
            <person name="Cros-Aarteil S."/>
            <person name="Calhoun S."/>
            <person name="Haridas S."/>
            <person name="Kuo A."/>
            <person name="Mondo S."/>
            <person name="Pangilinan J."/>
            <person name="Riley R."/>
            <person name="Labutti K."/>
            <person name="Andreopoulos B."/>
            <person name="Lipzen A."/>
            <person name="Chen C."/>
            <person name="Yanf M."/>
            <person name="Daum C."/>
            <person name="Ng V."/>
            <person name="Clum A."/>
            <person name="Ohm R."/>
            <person name="Martin F."/>
            <person name="Silar P."/>
            <person name="Natvig D."/>
            <person name="Lalanne C."/>
            <person name="Gautier V."/>
            <person name="Ament-Velasquez S.L."/>
            <person name="Kruys A."/>
            <person name="Hutchinson M.I."/>
            <person name="Powell A.J."/>
            <person name="Barry K."/>
            <person name="Miller A.N."/>
            <person name="Grigoriev I.V."/>
            <person name="Debuchy R."/>
            <person name="Gladieux P."/>
            <person name="Thoren M.H."/>
            <person name="Johannesson H."/>
        </authorList>
    </citation>
    <scope>NUCLEOTIDE SEQUENCE</scope>
    <source>
        <strain evidence="3">PSN293</strain>
    </source>
</reference>
<feature type="signal peptide" evidence="2">
    <location>
        <begin position="1"/>
        <end position="18"/>
    </location>
</feature>
<keyword evidence="4" id="KW-1185">Reference proteome</keyword>
<proteinExistence type="predicted"/>
<dbReference type="AlphaFoldDB" id="A0AAN6Y7E3"/>
<evidence type="ECO:0000256" key="2">
    <source>
        <dbReference type="SAM" id="SignalP"/>
    </source>
</evidence>
<feature type="region of interest" description="Disordered" evidence="1">
    <location>
        <begin position="36"/>
        <end position="60"/>
    </location>
</feature>
<comment type="caution">
    <text evidence="3">The sequence shown here is derived from an EMBL/GenBank/DDBJ whole genome shotgun (WGS) entry which is preliminary data.</text>
</comment>
<evidence type="ECO:0000313" key="4">
    <source>
        <dbReference type="Proteomes" id="UP001301769"/>
    </source>
</evidence>
<gene>
    <name evidence="3" type="ORF">QBC37DRAFT_387682</name>
</gene>
<evidence type="ECO:0000256" key="1">
    <source>
        <dbReference type="SAM" id="MobiDB-lite"/>
    </source>
</evidence>
<feature type="chain" id="PRO_5043034774" evidence="2">
    <location>
        <begin position="19"/>
        <end position="60"/>
    </location>
</feature>
<keyword evidence="2" id="KW-0732">Signal</keyword>
<accession>A0AAN6Y7E3</accession>
<protein>
    <submittedName>
        <fullName evidence="3">Uncharacterized protein</fullName>
    </submittedName>
</protein>
<organism evidence="3 4">
    <name type="scientific">Rhypophila decipiens</name>
    <dbReference type="NCBI Taxonomy" id="261697"/>
    <lineage>
        <taxon>Eukaryota</taxon>
        <taxon>Fungi</taxon>
        <taxon>Dikarya</taxon>
        <taxon>Ascomycota</taxon>
        <taxon>Pezizomycotina</taxon>
        <taxon>Sordariomycetes</taxon>
        <taxon>Sordariomycetidae</taxon>
        <taxon>Sordariales</taxon>
        <taxon>Naviculisporaceae</taxon>
        <taxon>Rhypophila</taxon>
    </lineage>
</organism>
<name>A0AAN6Y7E3_9PEZI</name>
<sequence>MKATAFFLSLALAMGVLAAPVAKDLDDLIVYPEPDVDDTVVYPEPDPDSGVIYPDLYTDD</sequence>
<evidence type="ECO:0000313" key="3">
    <source>
        <dbReference type="EMBL" id="KAK4213824.1"/>
    </source>
</evidence>
<dbReference type="Proteomes" id="UP001301769">
    <property type="component" value="Unassembled WGS sequence"/>
</dbReference>